<feature type="region of interest" description="Disordered" evidence="2">
    <location>
        <begin position="1"/>
        <end position="63"/>
    </location>
</feature>
<dbReference type="EMBL" id="JRRC01157504">
    <property type="protein sequence ID" value="KHG00912.1"/>
    <property type="molecule type" value="Genomic_DNA"/>
</dbReference>
<dbReference type="Proteomes" id="UP000032142">
    <property type="component" value="Unassembled WGS sequence"/>
</dbReference>
<keyword evidence="1" id="KW-0175">Coiled coil</keyword>
<comment type="caution">
    <text evidence="3">The sequence shown here is derived from an EMBL/GenBank/DDBJ whole genome shotgun (WGS) entry which is preliminary data.</text>
</comment>
<evidence type="ECO:0000313" key="4">
    <source>
        <dbReference type="Proteomes" id="UP000032142"/>
    </source>
</evidence>
<feature type="coiled-coil region" evidence="1">
    <location>
        <begin position="118"/>
        <end position="145"/>
    </location>
</feature>
<gene>
    <name evidence="3" type="ORF">F383_22213</name>
</gene>
<protein>
    <submittedName>
        <fullName evidence="3">Serine--tRNA ligase</fullName>
    </submittedName>
</protein>
<accession>A0A0B0MKL5</accession>
<dbReference type="AlphaFoldDB" id="A0A0B0MKL5"/>
<proteinExistence type="predicted"/>
<evidence type="ECO:0000313" key="3">
    <source>
        <dbReference type="EMBL" id="KHG00912.1"/>
    </source>
</evidence>
<feature type="compositionally biased region" description="Polar residues" evidence="2">
    <location>
        <begin position="12"/>
        <end position="55"/>
    </location>
</feature>
<keyword evidence="4" id="KW-1185">Reference proteome</keyword>
<keyword evidence="3" id="KW-0436">Ligase</keyword>
<evidence type="ECO:0000256" key="1">
    <source>
        <dbReference type="SAM" id="Coils"/>
    </source>
</evidence>
<reference evidence="4" key="1">
    <citation type="submission" date="2014-09" db="EMBL/GenBank/DDBJ databases">
        <authorList>
            <person name="Mudge J."/>
            <person name="Ramaraj T."/>
            <person name="Lindquist I.E."/>
            <person name="Bharti A.K."/>
            <person name="Sundararajan A."/>
            <person name="Cameron C.T."/>
            <person name="Woodward J.E."/>
            <person name="May G.D."/>
            <person name="Brubaker C."/>
            <person name="Broadhvest J."/>
            <person name="Wilkins T.A."/>
        </authorList>
    </citation>
    <scope>NUCLEOTIDE SEQUENCE</scope>
    <source>
        <strain evidence="4">cv. AKA8401</strain>
    </source>
</reference>
<name>A0A0B0MKL5_GOSAR</name>
<sequence>MILVQKRDTGTGILTSASDKSSGIKSNSTPSTPQAGSSNFHAESRLSQSIVTGSSPPMDLLSDARHDREAPEDNFLGQETPLIDLLREQQKILSGEVALHSSALKHLSEEAMRNPQNEQQIQVEMKKLSDEIRGKNEQIASLEKQIAESILVSPNKMEKSEISQSVAELVSQLNEKSFELEGNLRTQVNQVI</sequence>
<organism evidence="3 4">
    <name type="scientific">Gossypium arboreum</name>
    <name type="common">Tree cotton</name>
    <name type="synonym">Gossypium nanking</name>
    <dbReference type="NCBI Taxonomy" id="29729"/>
    <lineage>
        <taxon>Eukaryota</taxon>
        <taxon>Viridiplantae</taxon>
        <taxon>Streptophyta</taxon>
        <taxon>Embryophyta</taxon>
        <taxon>Tracheophyta</taxon>
        <taxon>Spermatophyta</taxon>
        <taxon>Magnoliopsida</taxon>
        <taxon>eudicotyledons</taxon>
        <taxon>Gunneridae</taxon>
        <taxon>Pentapetalae</taxon>
        <taxon>rosids</taxon>
        <taxon>malvids</taxon>
        <taxon>Malvales</taxon>
        <taxon>Malvaceae</taxon>
        <taxon>Malvoideae</taxon>
        <taxon>Gossypium</taxon>
    </lineage>
</organism>
<evidence type="ECO:0000256" key="2">
    <source>
        <dbReference type="SAM" id="MobiDB-lite"/>
    </source>
</evidence>
<dbReference type="GO" id="GO:0016874">
    <property type="term" value="F:ligase activity"/>
    <property type="evidence" value="ECO:0007669"/>
    <property type="project" value="UniProtKB-KW"/>
</dbReference>